<dbReference type="EMBL" id="GBXM01036430">
    <property type="protein sequence ID" value="JAH72147.1"/>
    <property type="molecule type" value="Transcribed_RNA"/>
</dbReference>
<sequence length="49" mass="5379">MGPGSRTFKPQWGAATLSVHELGFPSNLLLVKYPAIPVIVDMRLLQSNQ</sequence>
<evidence type="ECO:0000313" key="1">
    <source>
        <dbReference type="EMBL" id="JAH72147.1"/>
    </source>
</evidence>
<reference evidence="1" key="1">
    <citation type="submission" date="2014-11" db="EMBL/GenBank/DDBJ databases">
        <authorList>
            <person name="Amaro Gonzalez C."/>
        </authorList>
    </citation>
    <scope>NUCLEOTIDE SEQUENCE</scope>
</reference>
<organism evidence="1">
    <name type="scientific">Anguilla anguilla</name>
    <name type="common">European freshwater eel</name>
    <name type="synonym">Muraena anguilla</name>
    <dbReference type="NCBI Taxonomy" id="7936"/>
    <lineage>
        <taxon>Eukaryota</taxon>
        <taxon>Metazoa</taxon>
        <taxon>Chordata</taxon>
        <taxon>Craniata</taxon>
        <taxon>Vertebrata</taxon>
        <taxon>Euteleostomi</taxon>
        <taxon>Actinopterygii</taxon>
        <taxon>Neopterygii</taxon>
        <taxon>Teleostei</taxon>
        <taxon>Anguilliformes</taxon>
        <taxon>Anguillidae</taxon>
        <taxon>Anguilla</taxon>
    </lineage>
</organism>
<name>A0A0E9V271_ANGAN</name>
<accession>A0A0E9V271</accession>
<proteinExistence type="predicted"/>
<protein>
    <submittedName>
        <fullName evidence="1">Uncharacterized protein</fullName>
    </submittedName>
</protein>
<dbReference type="AlphaFoldDB" id="A0A0E9V271"/>
<reference evidence="1" key="2">
    <citation type="journal article" date="2015" name="Fish Shellfish Immunol.">
        <title>Early steps in the European eel (Anguilla anguilla)-Vibrio vulnificus interaction in the gills: Role of the RtxA13 toxin.</title>
        <authorList>
            <person name="Callol A."/>
            <person name="Pajuelo D."/>
            <person name="Ebbesson L."/>
            <person name="Teles M."/>
            <person name="MacKenzie S."/>
            <person name="Amaro C."/>
        </authorList>
    </citation>
    <scope>NUCLEOTIDE SEQUENCE</scope>
</reference>